<feature type="domain" description="Flavodoxin-like" evidence="8">
    <location>
        <begin position="93"/>
        <end position="238"/>
    </location>
</feature>
<keyword evidence="11" id="KW-1185">Reference proteome</keyword>
<keyword evidence="3" id="KW-0285">Flavoprotein</keyword>
<dbReference type="Proteomes" id="UP001498421">
    <property type="component" value="Unassembled WGS sequence"/>
</dbReference>
<evidence type="ECO:0000256" key="3">
    <source>
        <dbReference type="ARBA" id="ARBA00022630"/>
    </source>
</evidence>
<evidence type="ECO:0000256" key="1">
    <source>
        <dbReference type="ARBA" id="ARBA00001917"/>
    </source>
</evidence>
<evidence type="ECO:0000259" key="9">
    <source>
        <dbReference type="PROSITE" id="PS51384"/>
    </source>
</evidence>
<gene>
    <name evidence="10" type="primary">NCP1</name>
    <name evidence="10" type="ORF">QQZ08_004023</name>
</gene>
<organism evidence="10 11">
    <name type="scientific">Neonectria magnoliae</name>
    <dbReference type="NCBI Taxonomy" id="2732573"/>
    <lineage>
        <taxon>Eukaryota</taxon>
        <taxon>Fungi</taxon>
        <taxon>Dikarya</taxon>
        <taxon>Ascomycota</taxon>
        <taxon>Pezizomycotina</taxon>
        <taxon>Sordariomycetes</taxon>
        <taxon>Hypocreomycetidae</taxon>
        <taxon>Hypocreales</taxon>
        <taxon>Nectriaceae</taxon>
        <taxon>Neonectria</taxon>
    </lineage>
</organism>
<dbReference type="InterPro" id="IPR003097">
    <property type="entry name" value="CysJ-like_FAD-binding"/>
</dbReference>
<dbReference type="PANTHER" id="PTHR19384">
    <property type="entry name" value="NITRIC OXIDE SYNTHASE-RELATED"/>
    <property type="match status" value="1"/>
</dbReference>
<evidence type="ECO:0000256" key="4">
    <source>
        <dbReference type="ARBA" id="ARBA00022643"/>
    </source>
</evidence>
<dbReference type="GO" id="GO:0003958">
    <property type="term" value="F:NADPH-hemoprotein reductase activity"/>
    <property type="evidence" value="ECO:0007669"/>
    <property type="project" value="UniProtKB-EC"/>
</dbReference>
<dbReference type="Gene3D" id="3.40.50.360">
    <property type="match status" value="1"/>
</dbReference>
<dbReference type="SUPFAM" id="SSF52343">
    <property type="entry name" value="Ferredoxin reductase-like, C-terminal NADP-linked domain"/>
    <property type="match status" value="1"/>
</dbReference>
<dbReference type="PROSITE" id="PS50902">
    <property type="entry name" value="FLAVODOXIN_LIKE"/>
    <property type="match status" value="1"/>
</dbReference>
<comment type="cofactor">
    <cofactor evidence="2">
        <name>FAD</name>
        <dbReference type="ChEBI" id="CHEBI:57692"/>
    </cofactor>
</comment>
<keyword evidence="5" id="KW-0274">FAD</keyword>
<comment type="cofactor">
    <cofactor evidence="1">
        <name>FMN</name>
        <dbReference type="ChEBI" id="CHEBI:58210"/>
    </cofactor>
</comment>
<dbReference type="InterPro" id="IPR017938">
    <property type="entry name" value="Riboflavin_synthase-like_b-brl"/>
</dbReference>
<evidence type="ECO:0000256" key="6">
    <source>
        <dbReference type="ARBA" id="ARBA00022857"/>
    </source>
</evidence>
<dbReference type="Gene3D" id="3.40.50.80">
    <property type="entry name" value="Nucleotide-binding domain of ferredoxin-NADP reductase (FNR) module"/>
    <property type="match status" value="1"/>
</dbReference>
<dbReference type="InterPro" id="IPR001094">
    <property type="entry name" value="Flavdoxin-like"/>
</dbReference>
<dbReference type="InterPro" id="IPR023173">
    <property type="entry name" value="NADPH_Cyt_P450_Rdtase_alpha"/>
</dbReference>
<protein>
    <submittedName>
        <fullName evidence="10">NADPH-cytochrome P450 reductase</fullName>
        <ecNumber evidence="10">1.6.2.4</ecNumber>
    </submittedName>
</protein>
<keyword evidence="7 10" id="KW-0560">Oxidoreductase</keyword>
<dbReference type="PANTHER" id="PTHR19384:SF108">
    <property type="entry name" value="NADPH--CYTOCHROME P450 REDUCTASE"/>
    <property type="match status" value="1"/>
</dbReference>
<evidence type="ECO:0000313" key="10">
    <source>
        <dbReference type="EMBL" id="KAK7429431.1"/>
    </source>
</evidence>
<keyword evidence="4" id="KW-0288">FMN</keyword>
<dbReference type="InterPro" id="IPR039261">
    <property type="entry name" value="FNR_nucleotide-bd"/>
</dbReference>
<dbReference type="Pfam" id="PF00667">
    <property type="entry name" value="FAD_binding_1"/>
    <property type="match status" value="1"/>
</dbReference>
<dbReference type="Gene3D" id="2.40.30.10">
    <property type="entry name" value="Translation factors"/>
    <property type="match status" value="1"/>
</dbReference>
<accession>A0ABR1I7E9</accession>
<dbReference type="InterPro" id="IPR029039">
    <property type="entry name" value="Flavoprotein-like_sf"/>
</dbReference>
<dbReference type="EMBL" id="JAZAVK010000029">
    <property type="protein sequence ID" value="KAK7429431.1"/>
    <property type="molecule type" value="Genomic_DNA"/>
</dbReference>
<dbReference type="PRINTS" id="PR00369">
    <property type="entry name" value="FLAVODOXIN"/>
</dbReference>
<dbReference type="Pfam" id="PF00175">
    <property type="entry name" value="NAD_binding_1"/>
    <property type="match status" value="1"/>
</dbReference>
<keyword evidence="6" id="KW-0521">NADP</keyword>
<evidence type="ECO:0000256" key="2">
    <source>
        <dbReference type="ARBA" id="ARBA00001974"/>
    </source>
</evidence>
<dbReference type="EC" id="1.6.2.4" evidence="10"/>
<dbReference type="Gene3D" id="1.20.990.10">
    <property type="entry name" value="NADPH-cytochrome p450 Reductase, Chain A, domain 3"/>
    <property type="match status" value="1"/>
</dbReference>
<dbReference type="PRINTS" id="PR00371">
    <property type="entry name" value="FPNCR"/>
</dbReference>
<dbReference type="Pfam" id="PF00258">
    <property type="entry name" value="Flavodoxin_1"/>
    <property type="match status" value="1"/>
</dbReference>
<evidence type="ECO:0000259" key="8">
    <source>
        <dbReference type="PROSITE" id="PS50902"/>
    </source>
</evidence>
<evidence type="ECO:0000313" key="11">
    <source>
        <dbReference type="Proteomes" id="UP001498421"/>
    </source>
</evidence>
<comment type="caution">
    <text evidence="10">The sequence shown here is derived from an EMBL/GenBank/DDBJ whole genome shotgun (WGS) entry which is preliminary data.</text>
</comment>
<dbReference type="InterPro" id="IPR008254">
    <property type="entry name" value="Flavodoxin/NO_synth"/>
</dbReference>
<evidence type="ECO:0000256" key="7">
    <source>
        <dbReference type="ARBA" id="ARBA00023002"/>
    </source>
</evidence>
<dbReference type="PROSITE" id="PS51384">
    <property type="entry name" value="FAD_FR"/>
    <property type="match status" value="1"/>
</dbReference>
<feature type="domain" description="FAD-binding FR-type" evidence="9">
    <location>
        <begin position="289"/>
        <end position="540"/>
    </location>
</feature>
<dbReference type="SUPFAM" id="SSF63380">
    <property type="entry name" value="Riboflavin synthase domain-like"/>
    <property type="match status" value="1"/>
</dbReference>
<dbReference type="SUPFAM" id="SSF52218">
    <property type="entry name" value="Flavoproteins"/>
    <property type="match status" value="1"/>
</dbReference>
<name>A0ABR1I7E9_9HYPO</name>
<evidence type="ECO:0000256" key="5">
    <source>
        <dbReference type="ARBA" id="ARBA00022827"/>
    </source>
</evidence>
<sequence length="697" mass="76325">MASSFALSSSQAQLWNNVVQTISKSISPEDYLLLPLVVLGSAFVINKGSIFPKSDPYRYKFFERPQQLSSSSVQSQSRSRNIADIVSQSNADLVVFWGSQSGTAEGFAQRLARESHQRFKLKPIIADMSDYEAESVVHLAGSTLVVFIVSTYGEGEPSDNAQDFVGWMNSTVKASLQHIKFAAFGCGNSNYLYFNKTVDEVTAAMSKFGATQILPTGKGNEATRTTEEDFMDWKEKLFSTVASALGLSEQESGYKPLVDVVEQPSTPSDKLHLGRPFQKASTKPVLGAPDIVLVPVVSNKLLTRYATQDRACIEATVDLSAHAQVKYKTGDHVAVWPENPTEEVDRLLRVLEIEMKRDIPITITQKSEYDDVKVPGLTTTDALFRAYLEICSPVPRETVSALALIAPSVAVKEALEAISKDKEAYASFLERHHVTLARLLEYAVNIDPATSWSSLPLSFVIDVLPPTQPRLYSIASSRITSPRAIALAVSVKPSTLSGNPDAVIPGLTSTYLSTKKPSNEVVTATPNIYVQVRKSAFKLPVNAAIPLVMVAAGTGIAPLRAFLHERARLSSVGKQVGPVVLFFGCQNEADYLYQDELADFSSGQLAGKLEVVTAFSRAGGKKTYVQDMVRLRKQDVTRMLGDEDAAFYICGAATMAKAVGNVLTEATMETHGWSETEAIKWRATKKKENRWFEDVWS</sequence>
<proteinExistence type="predicted"/>
<reference evidence="10 11" key="1">
    <citation type="journal article" date="2025" name="Microbiol. Resour. Announc.">
        <title>Draft genome sequences for Neonectria magnoliae and Neonectria punicea, canker pathogens of Liriodendron tulipifera and Acer saccharum in West Virginia.</title>
        <authorList>
            <person name="Petronek H.M."/>
            <person name="Kasson M.T."/>
            <person name="Metheny A.M."/>
            <person name="Stauder C.M."/>
            <person name="Lovett B."/>
            <person name="Lynch S.C."/>
            <person name="Garnas J.R."/>
            <person name="Kasson L.R."/>
            <person name="Stajich J.E."/>
        </authorList>
    </citation>
    <scope>NUCLEOTIDE SEQUENCE [LARGE SCALE GENOMIC DNA]</scope>
    <source>
        <strain evidence="10 11">NRRL 64651</strain>
    </source>
</reference>
<dbReference type="InterPro" id="IPR001709">
    <property type="entry name" value="Flavoprot_Pyr_Nucl_cyt_Rdtase"/>
</dbReference>
<dbReference type="InterPro" id="IPR001433">
    <property type="entry name" value="OxRdtase_FAD/NAD-bd"/>
</dbReference>
<dbReference type="InterPro" id="IPR017927">
    <property type="entry name" value="FAD-bd_FR_type"/>
</dbReference>